<dbReference type="EMBL" id="UGQE01000001">
    <property type="protein sequence ID" value="STZ10021.1"/>
    <property type="molecule type" value="Genomic_DNA"/>
</dbReference>
<protein>
    <recommendedName>
        <fullName evidence="5">Protein-export protein SecB</fullName>
    </recommendedName>
</protein>
<dbReference type="STRING" id="34060.B0181_11350"/>
<keyword evidence="5" id="KW-0143">Chaperone</keyword>
<dbReference type="HAMAP" id="MF_00821">
    <property type="entry name" value="SecB"/>
    <property type="match status" value="1"/>
</dbReference>
<dbReference type="RefSeq" id="WP_078277594.1">
    <property type="nucleotide sequence ID" value="NZ_CAACXO010000074.1"/>
</dbReference>
<evidence type="ECO:0000313" key="10">
    <source>
        <dbReference type="Proteomes" id="UP000255279"/>
    </source>
</evidence>
<dbReference type="Proteomes" id="UP000255279">
    <property type="component" value="Unassembled WGS sequence"/>
</dbReference>
<comment type="function">
    <text evidence="5">One of the proteins required for the normal export of preproteins out of the cell cytoplasm. It is a molecular chaperone that binds to a subset of precursor proteins, maintaining them in a translocation-competent state. It also specifically binds to its receptor SecA.</text>
</comment>
<dbReference type="OrthoDB" id="9795145at2"/>
<sequence>MTDTAPQLGLERIYVKDISLEVPSADVFTKEWQPELDISVATASNDLDEDHKEVILSVSVNAKNAGSTAFIAEVQQAGIFLLRNIPEGDLPHLLQAYCPNVLFPYAREVISDIVTRGSFPQLLLAPVNFDQAFLQAQAELEAGEADSTDEKADEKEDKKDEKK</sequence>
<dbReference type="GO" id="GO:0015031">
    <property type="term" value="P:protein transport"/>
    <property type="evidence" value="ECO:0007669"/>
    <property type="project" value="UniProtKB-UniRule"/>
</dbReference>
<dbReference type="Proteomes" id="UP000190435">
    <property type="component" value="Unassembled WGS sequence"/>
</dbReference>
<proteinExistence type="inferred from homology"/>
<evidence type="ECO:0000313" key="8">
    <source>
        <dbReference type="EMBL" id="STZ10021.1"/>
    </source>
</evidence>
<reference evidence="8 10" key="2">
    <citation type="submission" date="2018-06" db="EMBL/GenBank/DDBJ databases">
        <authorList>
            <consortium name="Pathogen Informatics"/>
            <person name="Doyle S."/>
        </authorList>
    </citation>
    <scope>NUCLEOTIDE SEQUENCE [LARGE SCALE GENOMIC DNA]</scope>
    <source>
        <strain evidence="8 10">NCTC10293</strain>
    </source>
</reference>
<dbReference type="Pfam" id="PF02556">
    <property type="entry name" value="SecB"/>
    <property type="match status" value="1"/>
</dbReference>
<name>A0A1S9ZU30_9GAMM</name>
<evidence type="ECO:0000313" key="9">
    <source>
        <dbReference type="Proteomes" id="UP000190435"/>
    </source>
</evidence>
<evidence type="ECO:0000256" key="3">
    <source>
        <dbReference type="ARBA" id="ARBA00022927"/>
    </source>
</evidence>
<gene>
    <name evidence="5 8" type="primary">secB</name>
    <name evidence="7" type="ORF">B0181_11350</name>
    <name evidence="8" type="ORF">NCTC10293_00343</name>
</gene>
<keyword evidence="4 5" id="KW-0811">Translocation</keyword>
<keyword evidence="3 5" id="KW-0653">Protein transport</keyword>
<dbReference type="PANTHER" id="PTHR36918">
    <property type="match status" value="1"/>
</dbReference>
<dbReference type="GO" id="GO:0051262">
    <property type="term" value="P:protein tetramerization"/>
    <property type="evidence" value="ECO:0007669"/>
    <property type="project" value="InterPro"/>
</dbReference>
<dbReference type="EMBL" id="MUXU01000093">
    <property type="protein sequence ID" value="OOR87012.1"/>
    <property type="molecule type" value="Genomic_DNA"/>
</dbReference>
<reference evidence="7 9" key="1">
    <citation type="submission" date="2017-02" db="EMBL/GenBank/DDBJ databases">
        <title>Draft genome sequence of Moraxella caviae CCUG 355 type strain.</title>
        <authorList>
            <person name="Engstrom-Jakobsson H."/>
            <person name="Salva-Serra F."/>
            <person name="Thorell K."/>
            <person name="Gonzales-Siles L."/>
            <person name="Karlsson R."/>
            <person name="Boulund F."/>
            <person name="Engstrand L."/>
            <person name="Moore E."/>
        </authorList>
    </citation>
    <scope>NUCLEOTIDE SEQUENCE [LARGE SCALE GENOMIC DNA]</scope>
    <source>
        <strain evidence="7 9">CCUG 355</strain>
    </source>
</reference>
<dbReference type="AlphaFoldDB" id="A0A1S9ZU30"/>
<keyword evidence="5" id="KW-0963">Cytoplasm</keyword>
<comment type="subunit">
    <text evidence="5">Homotetramer, a dimer of dimers. One homotetramer interacts with 1 SecA dimer.</text>
</comment>
<dbReference type="InterPro" id="IPR035958">
    <property type="entry name" value="SecB-like_sf"/>
</dbReference>
<keyword evidence="9" id="KW-1185">Reference proteome</keyword>
<dbReference type="InterPro" id="IPR003708">
    <property type="entry name" value="SecB"/>
</dbReference>
<feature type="compositionally biased region" description="Basic and acidic residues" evidence="6">
    <location>
        <begin position="148"/>
        <end position="163"/>
    </location>
</feature>
<dbReference type="GO" id="GO:0051082">
    <property type="term" value="F:unfolded protein binding"/>
    <property type="evidence" value="ECO:0007669"/>
    <property type="project" value="InterPro"/>
</dbReference>
<evidence type="ECO:0000256" key="1">
    <source>
        <dbReference type="ARBA" id="ARBA00009990"/>
    </source>
</evidence>
<dbReference type="Gene3D" id="3.10.420.10">
    <property type="entry name" value="SecB-like"/>
    <property type="match status" value="1"/>
</dbReference>
<evidence type="ECO:0000256" key="5">
    <source>
        <dbReference type="HAMAP-Rule" id="MF_00821"/>
    </source>
</evidence>
<organism evidence="7 9">
    <name type="scientific">Moraxella caviae</name>
    <dbReference type="NCBI Taxonomy" id="34060"/>
    <lineage>
        <taxon>Bacteria</taxon>
        <taxon>Pseudomonadati</taxon>
        <taxon>Pseudomonadota</taxon>
        <taxon>Gammaproteobacteria</taxon>
        <taxon>Moraxellales</taxon>
        <taxon>Moraxellaceae</taxon>
        <taxon>Moraxella</taxon>
    </lineage>
</organism>
<accession>A0A1S9ZU30</accession>
<evidence type="ECO:0000256" key="4">
    <source>
        <dbReference type="ARBA" id="ARBA00023010"/>
    </source>
</evidence>
<evidence type="ECO:0000313" key="7">
    <source>
        <dbReference type="EMBL" id="OOR87012.1"/>
    </source>
</evidence>
<dbReference type="PRINTS" id="PR01594">
    <property type="entry name" value="SECBCHAPRONE"/>
</dbReference>
<dbReference type="GO" id="GO:0005737">
    <property type="term" value="C:cytoplasm"/>
    <property type="evidence" value="ECO:0007669"/>
    <property type="project" value="UniProtKB-SubCell"/>
</dbReference>
<feature type="region of interest" description="Disordered" evidence="6">
    <location>
        <begin position="140"/>
        <end position="163"/>
    </location>
</feature>
<keyword evidence="2 5" id="KW-0813">Transport</keyword>
<dbReference type="NCBIfam" id="TIGR00809">
    <property type="entry name" value="secB"/>
    <property type="match status" value="1"/>
</dbReference>
<evidence type="ECO:0000256" key="6">
    <source>
        <dbReference type="SAM" id="MobiDB-lite"/>
    </source>
</evidence>
<dbReference type="GO" id="GO:0006457">
    <property type="term" value="P:protein folding"/>
    <property type="evidence" value="ECO:0007669"/>
    <property type="project" value="UniProtKB-UniRule"/>
</dbReference>
<comment type="similarity">
    <text evidence="1 5">Belongs to the SecB family.</text>
</comment>
<comment type="subcellular location">
    <subcellularLocation>
        <location evidence="5">Cytoplasm</location>
    </subcellularLocation>
</comment>
<dbReference type="PANTHER" id="PTHR36918:SF1">
    <property type="entry name" value="PROTEIN-EXPORT PROTEIN SECB"/>
    <property type="match status" value="1"/>
</dbReference>
<dbReference type="SUPFAM" id="SSF54611">
    <property type="entry name" value="SecB-like"/>
    <property type="match status" value="1"/>
</dbReference>
<evidence type="ECO:0000256" key="2">
    <source>
        <dbReference type="ARBA" id="ARBA00022448"/>
    </source>
</evidence>
<dbReference type="NCBIfam" id="NF004393">
    <property type="entry name" value="PRK05751.1-4"/>
    <property type="match status" value="1"/>
</dbReference>